<feature type="compositionally biased region" description="Polar residues" evidence="2">
    <location>
        <begin position="497"/>
        <end position="509"/>
    </location>
</feature>
<evidence type="ECO:0000256" key="1">
    <source>
        <dbReference type="PIRSR" id="PIRSR600175-2"/>
    </source>
</evidence>
<accession>A0A8J2NR04</accession>
<dbReference type="GO" id="GO:0005886">
    <property type="term" value="C:plasma membrane"/>
    <property type="evidence" value="ECO:0007669"/>
    <property type="project" value="TreeGrafter"/>
</dbReference>
<feature type="region of interest" description="Disordered" evidence="2">
    <location>
        <begin position="1280"/>
        <end position="1299"/>
    </location>
</feature>
<evidence type="ECO:0000313" key="4">
    <source>
        <dbReference type="EMBL" id="CAG7659297.1"/>
    </source>
</evidence>
<organism evidence="4 5">
    <name type="scientific">Allacma fusca</name>
    <dbReference type="NCBI Taxonomy" id="39272"/>
    <lineage>
        <taxon>Eukaryota</taxon>
        <taxon>Metazoa</taxon>
        <taxon>Ecdysozoa</taxon>
        <taxon>Arthropoda</taxon>
        <taxon>Hexapoda</taxon>
        <taxon>Collembola</taxon>
        <taxon>Symphypleona</taxon>
        <taxon>Sminthuridae</taxon>
        <taxon>Allacma</taxon>
    </lineage>
</organism>
<evidence type="ECO:0000256" key="3">
    <source>
        <dbReference type="SAM" id="Phobius"/>
    </source>
</evidence>
<dbReference type="InterPro" id="IPR000175">
    <property type="entry name" value="Na/ntran_symport"/>
</dbReference>
<feature type="transmembrane region" description="Helical" evidence="3">
    <location>
        <begin position="617"/>
        <end position="638"/>
    </location>
</feature>
<protein>
    <submittedName>
        <fullName evidence="4">Uncharacterized protein</fullName>
    </submittedName>
</protein>
<comment type="caution">
    <text evidence="4">The sequence shown here is derived from an EMBL/GenBank/DDBJ whole genome shotgun (WGS) entry which is preliminary data.</text>
</comment>
<keyword evidence="3" id="KW-1133">Transmembrane helix</keyword>
<feature type="compositionally biased region" description="Polar residues" evidence="2">
    <location>
        <begin position="1406"/>
        <end position="1431"/>
    </location>
</feature>
<evidence type="ECO:0000256" key="2">
    <source>
        <dbReference type="SAM" id="MobiDB-lite"/>
    </source>
</evidence>
<dbReference type="PANTHER" id="PTHR11616:SF323">
    <property type="entry name" value="SODIUM-DEPENDENT TRANSPORTER BEDRAGGLED"/>
    <property type="match status" value="1"/>
</dbReference>
<keyword evidence="1" id="KW-1015">Disulfide bond</keyword>
<dbReference type="EMBL" id="CAJVCH010006221">
    <property type="protein sequence ID" value="CAG7659297.1"/>
    <property type="molecule type" value="Genomic_DNA"/>
</dbReference>
<gene>
    <name evidence="4" type="ORF">AFUS01_LOCUS1123</name>
</gene>
<dbReference type="GO" id="GO:0005283">
    <property type="term" value="F:amino acid:sodium symporter activity"/>
    <property type="evidence" value="ECO:0007669"/>
    <property type="project" value="TreeGrafter"/>
</dbReference>
<keyword evidence="3" id="KW-0472">Membrane</keyword>
<feature type="region of interest" description="Disordered" evidence="2">
    <location>
        <begin position="383"/>
        <end position="426"/>
    </location>
</feature>
<feature type="compositionally biased region" description="Polar residues" evidence="2">
    <location>
        <begin position="566"/>
        <end position="601"/>
    </location>
</feature>
<keyword evidence="5" id="KW-1185">Reference proteome</keyword>
<dbReference type="GO" id="GO:0015179">
    <property type="term" value="F:L-amino acid transmembrane transporter activity"/>
    <property type="evidence" value="ECO:0007669"/>
    <property type="project" value="TreeGrafter"/>
</dbReference>
<feature type="region of interest" description="Disordered" evidence="2">
    <location>
        <begin position="1487"/>
        <end position="1518"/>
    </location>
</feature>
<dbReference type="PANTHER" id="PTHR11616">
    <property type="entry name" value="SODIUM/CHLORIDE DEPENDENT TRANSPORTER"/>
    <property type="match status" value="1"/>
</dbReference>
<dbReference type="PROSITE" id="PS50267">
    <property type="entry name" value="NA_NEUROTRAN_SYMP_3"/>
    <property type="match status" value="1"/>
</dbReference>
<evidence type="ECO:0000313" key="5">
    <source>
        <dbReference type="Proteomes" id="UP000708208"/>
    </source>
</evidence>
<feature type="transmembrane region" description="Helical" evidence="3">
    <location>
        <begin position="1074"/>
        <end position="1096"/>
    </location>
</feature>
<feature type="region of interest" description="Disordered" evidence="2">
    <location>
        <begin position="495"/>
        <end position="605"/>
    </location>
</feature>
<feature type="region of interest" description="Disordered" evidence="2">
    <location>
        <begin position="1216"/>
        <end position="1263"/>
    </location>
</feature>
<feature type="compositionally biased region" description="Low complexity" evidence="2">
    <location>
        <begin position="517"/>
        <end position="549"/>
    </location>
</feature>
<feature type="compositionally biased region" description="Low complexity" evidence="2">
    <location>
        <begin position="400"/>
        <end position="417"/>
    </location>
</feature>
<feature type="disulfide bond" evidence="1">
    <location>
        <begin position="732"/>
        <end position="741"/>
    </location>
</feature>
<name>A0A8J2NR04_9HEXA</name>
<feature type="transmembrane region" description="Helical" evidence="3">
    <location>
        <begin position="686"/>
        <end position="714"/>
    </location>
</feature>
<dbReference type="Proteomes" id="UP000708208">
    <property type="component" value="Unassembled WGS sequence"/>
</dbReference>
<feature type="transmembrane region" description="Helical" evidence="3">
    <location>
        <begin position="1117"/>
        <end position="1143"/>
    </location>
</feature>
<dbReference type="OrthoDB" id="6366319at2759"/>
<feature type="transmembrane region" description="Helical" evidence="3">
    <location>
        <begin position="1002"/>
        <end position="1022"/>
    </location>
</feature>
<feature type="transmembrane region" description="Helical" evidence="3">
    <location>
        <begin position="1043"/>
        <end position="1068"/>
    </location>
</feature>
<reference evidence="4" key="1">
    <citation type="submission" date="2021-06" db="EMBL/GenBank/DDBJ databases">
        <authorList>
            <person name="Hodson N. C."/>
            <person name="Mongue J. A."/>
            <person name="Jaron S. K."/>
        </authorList>
    </citation>
    <scope>NUCLEOTIDE SEQUENCE</scope>
</reference>
<feature type="region of interest" description="Disordered" evidence="2">
    <location>
        <begin position="1397"/>
        <end position="1431"/>
    </location>
</feature>
<sequence length="1572" mass="172225">MVLDTCKEWKLPGKLPIYRPEEKVTIKFKPPRTVHMNSSLLNTASLSNNYSSNGNGGLLSEELTMGSNNGGTTTTCNKSNNNSYCHIDAGKLHQSSAEVGHSLQETVGQQLYNETDEVRWPSLTGTVVAAPVPHSIGIPSLLDHKLIPDTEVVNKIREIKYPEPNAFESSPPPTDFPPEDDDNMNLMDLNTSLPGLELNSNPPEVSISQAPVLMELTRSLSNDSSPSINPHVLCVQKEAAFRDFDLSCTAQEIAKVLETFNAILDNEDFEDTTNLSLNPSDPESVDCLRIVDNFTDLLTCGDGSEEDLLIVVDDSSYDSSQNTLSNLERHVEKDKTPVFVLDEDDEGLELEYPDVEDIEGYESDRPMVRASMRKLRPVQMLPMPQSVMPNSSYTIPECPSPSAGDSSSGSPVPGSSGLPPPGLATTLHSPITNRILVTSLINNITRNSPDDALHSQSVTLGASDVDLENFYDAHLAQCTIISEVSNPLYEEIISVPGGNNRNEANQDPSSPLYRANIPSVSIPPGSPSSTGQFSSPENSSNNSPRNSVSRSHDVEEIGNGLGTVPNPLQNNNAHTVTSPNTTASDSSQSGIGRATGRTSSFLGPGLRMPSGRWPHRLSSVLALVSCTLGLNTICRFSLLSVEYGANFIVQFLILSLVFGIPLFTFHMSLGQYLSSGIIDMWRISPIFQGIGIGLMVSQAMIGIYSAVGVSWVFIYFRDSFITRYDQYRWGQCLREYRGSACDFTGNNNTNFAESIPDYFNGVVLQRASPDYPSSAALSSSLKFTVAFNLAVVWMLIFVSLSKGLKSYGKVVHGFVLVPVATLLVLASKMIGLVPTDQGESTYINTEWKNFFYNSQTWIVAAREAFFTWGLLGACVMQVTSHNRFTHSLKSDASIVVLITTFVLLICGCLGNFCYAVILSHNLEYVPSSFESQKTFQFLKPTSPDTPSADPFANQHISFLMGVRILTPEMMNGKTSGYQSLRLVTELFPATMTLLGNTGVSPFWTVLFYFTCLMFGIAQQIAIWHSVIRGVIAIRSKVLQSWEITITFCVCAGGFLLGLPFCTEVGIFIEYFMDYAIGSGWWIMVLYLLELVAVFIVRGAPYCGENIVTVLITGPGKLMAILAPLVSFVWNVILPVAMLVLSIASFKSGNIRELYDWNPNHGYEFWPSWTKELGSLIQLLPILAVPFVAIIQSCRYLTNGPPDLFERMQQLYRPTSRGLFGRNVPTHLSGNTPTSDFPNPSNGTTRSGEDPPPKYTPPPSYSTATGAKIAKFLRSSFRRSMRRLGGGPSSSTTSAELPPPPNYASVILEINAQQLAACNNSSITRTNPVQINSLAPIIVTPNDHNLPIPNIQGTAKKSLTLGRTLGESKERSSLRRIASDITPRDIARLLRANFRRGTGSDDRIKNNHSNQNNLNYDFPTNSQVHRSTSSTPTKLNIHQDFLRVPMPSAHERLPYNLNPAVNSSFEINSSRLANTTEQMLNPADLLSRQHNNHMRSSSSSGTLMAAASHRRGRSDTTDSQITLISHSSSQNDLSRLTDTPGGSFTLGGIVNPSFEFSQQSLQQPRVSFNHSEA</sequence>
<feature type="transmembrane region" description="Helical" evidence="3">
    <location>
        <begin position="892"/>
        <end position="917"/>
    </location>
</feature>
<proteinExistence type="predicted"/>
<feature type="transmembrane region" description="Helical" evidence="3">
    <location>
        <begin position="644"/>
        <end position="665"/>
    </location>
</feature>
<dbReference type="Pfam" id="PF00209">
    <property type="entry name" value="SNF"/>
    <property type="match status" value="1"/>
</dbReference>
<keyword evidence="3" id="KW-0812">Transmembrane</keyword>
<feature type="transmembrane region" description="Helical" evidence="3">
    <location>
        <begin position="810"/>
        <end position="830"/>
    </location>
</feature>
<feature type="compositionally biased region" description="Polar residues" evidence="2">
    <location>
        <begin position="1225"/>
        <end position="1245"/>
    </location>
</feature>
<feature type="transmembrane region" description="Helical" evidence="3">
    <location>
        <begin position="780"/>
        <end position="798"/>
    </location>
</feature>
<dbReference type="GO" id="GO:0089718">
    <property type="term" value="P:amino acid import across plasma membrane"/>
    <property type="evidence" value="ECO:0007669"/>
    <property type="project" value="TreeGrafter"/>
</dbReference>